<evidence type="ECO:0000256" key="7">
    <source>
        <dbReference type="SAM" id="Phobius"/>
    </source>
</evidence>
<dbReference type="Gene3D" id="1.10.4030.10">
    <property type="entry name" value="Porin chaperone SurA, peptide-binding domain"/>
    <property type="match status" value="1"/>
</dbReference>
<keyword evidence="7" id="KW-0812">Transmembrane</keyword>
<dbReference type="GO" id="GO:0016853">
    <property type="term" value="F:isomerase activity"/>
    <property type="evidence" value="ECO:0007669"/>
    <property type="project" value="UniProtKB-KW"/>
</dbReference>
<keyword evidence="5 6" id="KW-0413">Isomerase</keyword>
<dbReference type="InterPro" id="IPR050245">
    <property type="entry name" value="PrsA_foldase"/>
</dbReference>
<evidence type="ECO:0000313" key="10">
    <source>
        <dbReference type="Proteomes" id="UP001589854"/>
    </source>
</evidence>
<dbReference type="PROSITE" id="PS01096">
    <property type="entry name" value="PPIC_PPIASE_1"/>
    <property type="match status" value="1"/>
</dbReference>
<evidence type="ECO:0000256" key="4">
    <source>
        <dbReference type="ARBA" id="ARBA00023110"/>
    </source>
</evidence>
<name>A0ABV6GKS3_9BACI</name>
<evidence type="ECO:0000313" key="9">
    <source>
        <dbReference type="EMBL" id="MFC0274286.1"/>
    </source>
</evidence>
<dbReference type="SUPFAM" id="SSF109998">
    <property type="entry name" value="Triger factor/SurA peptide-binding domain-like"/>
    <property type="match status" value="1"/>
</dbReference>
<evidence type="ECO:0000259" key="8">
    <source>
        <dbReference type="PROSITE" id="PS50198"/>
    </source>
</evidence>
<comment type="caution">
    <text evidence="9">The sequence shown here is derived from an EMBL/GenBank/DDBJ whole genome shotgun (WGS) entry which is preliminary data.</text>
</comment>
<proteinExistence type="predicted"/>
<dbReference type="PANTHER" id="PTHR47245:SF1">
    <property type="entry name" value="FOLDASE PROTEIN PRSA"/>
    <property type="match status" value="1"/>
</dbReference>
<comment type="catalytic activity">
    <reaction evidence="1">
        <text>[protein]-peptidylproline (omega=180) = [protein]-peptidylproline (omega=0)</text>
        <dbReference type="Rhea" id="RHEA:16237"/>
        <dbReference type="Rhea" id="RHEA-COMP:10747"/>
        <dbReference type="Rhea" id="RHEA-COMP:10748"/>
        <dbReference type="ChEBI" id="CHEBI:83833"/>
        <dbReference type="ChEBI" id="CHEBI:83834"/>
        <dbReference type="EC" id="5.2.1.8"/>
    </reaction>
</comment>
<keyword evidence="7" id="KW-0472">Membrane</keyword>
<dbReference type="Proteomes" id="UP001589854">
    <property type="component" value="Unassembled WGS sequence"/>
</dbReference>
<dbReference type="PROSITE" id="PS50198">
    <property type="entry name" value="PPIC_PPIASE_2"/>
    <property type="match status" value="1"/>
</dbReference>
<dbReference type="InterPro" id="IPR000297">
    <property type="entry name" value="PPIase_PpiC"/>
</dbReference>
<evidence type="ECO:0000256" key="2">
    <source>
        <dbReference type="ARBA" id="ARBA00013194"/>
    </source>
</evidence>
<dbReference type="InterPro" id="IPR046357">
    <property type="entry name" value="PPIase_dom_sf"/>
</dbReference>
<keyword evidence="3" id="KW-0732">Signal</keyword>
<evidence type="ECO:0000256" key="3">
    <source>
        <dbReference type="ARBA" id="ARBA00022729"/>
    </source>
</evidence>
<dbReference type="SUPFAM" id="SSF54534">
    <property type="entry name" value="FKBP-like"/>
    <property type="match status" value="1"/>
</dbReference>
<evidence type="ECO:0000256" key="1">
    <source>
        <dbReference type="ARBA" id="ARBA00000971"/>
    </source>
</evidence>
<sequence>MSGRTLWPIIFGLVIINCFTIGFFLSKDQAIPVSSSQTDPIDEEIATVGDTKITREQWLAELENRFGKETLEELINVKVVEELAKKYKLTVIDEVIDRELTMFKSMYNSFDNEQFGDEAKWRDQIRYSILLEELLTRDVQVSDEELKKFYESNQDLYRIEDMFRLSHIVVKTEAEALNVVEELEGGSSFEALALEKSIDEFSSNEGGEIGFVSQKNEYVPEQYLEAAAQLNENELSKPIKVETGFAVILLHEKLKGVSYPFEEVKGQIRRQIALEQMSGSVSVEPLWEEIGVTWFYGNKGDTQEEN</sequence>
<protein>
    <recommendedName>
        <fullName evidence="2">peptidylprolyl isomerase</fullName>
        <ecNumber evidence="2">5.2.1.8</ecNumber>
    </recommendedName>
</protein>
<feature type="transmembrane region" description="Helical" evidence="7">
    <location>
        <begin position="6"/>
        <end position="25"/>
    </location>
</feature>
<dbReference type="InterPro" id="IPR023058">
    <property type="entry name" value="PPIase_PpiC_CS"/>
</dbReference>
<evidence type="ECO:0000256" key="5">
    <source>
        <dbReference type="ARBA" id="ARBA00023235"/>
    </source>
</evidence>
<evidence type="ECO:0000256" key="6">
    <source>
        <dbReference type="PROSITE-ProRule" id="PRU00278"/>
    </source>
</evidence>
<keyword evidence="10" id="KW-1185">Reference proteome</keyword>
<dbReference type="InterPro" id="IPR027304">
    <property type="entry name" value="Trigger_fact/SurA_dom_sf"/>
</dbReference>
<accession>A0ABV6GKS3</accession>
<reference evidence="9 10" key="1">
    <citation type="submission" date="2024-09" db="EMBL/GenBank/DDBJ databases">
        <authorList>
            <person name="Sun Q."/>
            <person name="Mori K."/>
        </authorList>
    </citation>
    <scope>NUCLEOTIDE SEQUENCE [LARGE SCALE GENOMIC DNA]</scope>
    <source>
        <strain evidence="9 10">CCM 7228</strain>
    </source>
</reference>
<dbReference type="EC" id="5.2.1.8" evidence="2"/>
<dbReference type="Pfam" id="PF13145">
    <property type="entry name" value="Rotamase_2"/>
    <property type="match status" value="1"/>
</dbReference>
<feature type="domain" description="PpiC" evidence="8">
    <location>
        <begin position="160"/>
        <end position="252"/>
    </location>
</feature>
<dbReference type="Gene3D" id="3.10.50.40">
    <property type="match status" value="1"/>
</dbReference>
<dbReference type="RefSeq" id="WP_378938370.1">
    <property type="nucleotide sequence ID" value="NZ_JBHLVO010000032.1"/>
</dbReference>
<dbReference type="EMBL" id="JBHLVO010000032">
    <property type="protein sequence ID" value="MFC0274286.1"/>
    <property type="molecule type" value="Genomic_DNA"/>
</dbReference>
<dbReference type="PANTHER" id="PTHR47245">
    <property type="entry name" value="PEPTIDYLPROLYL ISOMERASE"/>
    <property type="match status" value="1"/>
</dbReference>
<keyword evidence="4 6" id="KW-0697">Rotamase</keyword>
<gene>
    <name evidence="9" type="ORF">ACFFIX_23340</name>
</gene>
<keyword evidence="7" id="KW-1133">Transmembrane helix</keyword>
<organism evidence="9 10">
    <name type="scientific">Metabacillus herbersteinensis</name>
    <dbReference type="NCBI Taxonomy" id="283816"/>
    <lineage>
        <taxon>Bacteria</taxon>
        <taxon>Bacillati</taxon>
        <taxon>Bacillota</taxon>
        <taxon>Bacilli</taxon>
        <taxon>Bacillales</taxon>
        <taxon>Bacillaceae</taxon>
        <taxon>Metabacillus</taxon>
    </lineage>
</organism>